<dbReference type="SMART" id="SM01202">
    <property type="entry name" value="FerI"/>
    <property type="match status" value="1"/>
</dbReference>
<dbReference type="GO" id="GO:0007009">
    <property type="term" value="P:plasma membrane organization"/>
    <property type="evidence" value="ECO:0007669"/>
    <property type="project" value="TreeGrafter"/>
</dbReference>
<reference evidence="7 8" key="1">
    <citation type="submission" date="2019-09" db="EMBL/GenBank/DDBJ databases">
        <title>Bird 10,000 Genomes (B10K) Project - Family phase.</title>
        <authorList>
            <person name="Zhang G."/>
        </authorList>
    </citation>
    <scope>NUCLEOTIDE SEQUENCE [LARGE SCALE GENOMIC DNA]</scope>
    <source>
        <strain evidence="7">OUT-0007</strain>
        <tissue evidence="7">Blood</tissue>
    </source>
</reference>
<dbReference type="PANTHER" id="PTHR12546:SF36">
    <property type="entry name" value="FER-1-LIKE PROTEIN 4"/>
    <property type="match status" value="1"/>
</dbReference>
<organism evidence="7 8">
    <name type="scientific">Caloenas nicobarica</name>
    <name type="common">Nicobar pigeon</name>
    <dbReference type="NCBI Taxonomy" id="187106"/>
    <lineage>
        <taxon>Eukaryota</taxon>
        <taxon>Metazoa</taxon>
        <taxon>Chordata</taxon>
        <taxon>Craniata</taxon>
        <taxon>Vertebrata</taxon>
        <taxon>Euteleostomi</taxon>
        <taxon>Archelosauria</taxon>
        <taxon>Archosauria</taxon>
        <taxon>Dinosauria</taxon>
        <taxon>Saurischia</taxon>
        <taxon>Theropoda</taxon>
        <taxon>Coelurosauria</taxon>
        <taxon>Aves</taxon>
        <taxon>Neognathae</taxon>
        <taxon>Neoaves</taxon>
        <taxon>Columbimorphae</taxon>
        <taxon>Columbiformes</taxon>
        <taxon>Columbidae</taxon>
        <taxon>Caloenas</taxon>
    </lineage>
</organism>
<dbReference type="SMART" id="SM00239">
    <property type="entry name" value="C2"/>
    <property type="match status" value="3"/>
</dbReference>
<dbReference type="EMBL" id="VZSB01001420">
    <property type="protein sequence ID" value="NWX03311.1"/>
    <property type="molecule type" value="Genomic_DNA"/>
</dbReference>
<keyword evidence="8" id="KW-1185">Reference proteome</keyword>
<keyword evidence="4" id="KW-1133">Transmembrane helix</keyword>
<evidence type="ECO:0000256" key="4">
    <source>
        <dbReference type="ARBA" id="ARBA00022989"/>
    </source>
</evidence>
<dbReference type="GO" id="GO:0016020">
    <property type="term" value="C:membrane"/>
    <property type="evidence" value="ECO:0007669"/>
    <property type="project" value="UniProtKB-SubCell"/>
</dbReference>
<evidence type="ECO:0000256" key="2">
    <source>
        <dbReference type="ARBA" id="ARBA00022692"/>
    </source>
</evidence>
<dbReference type="InterPro" id="IPR037720">
    <property type="entry name" value="C2B_Ferlin"/>
</dbReference>
<dbReference type="Pfam" id="PF08150">
    <property type="entry name" value="FerB"/>
    <property type="match status" value="1"/>
</dbReference>
<dbReference type="SMART" id="SM01201">
    <property type="entry name" value="FerB"/>
    <property type="match status" value="1"/>
</dbReference>
<evidence type="ECO:0000313" key="8">
    <source>
        <dbReference type="Proteomes" id="UP000546235"/>
    </source>
</evidence>
<dbReference type="InterPro" id="IPR037721">
    <property type="entry name" value="Ferlin"/>
</dbReference>
<dbReference type="InterPro" id="IPR012561">
    <property type="entry name" value="Ferlin_B-domain"/>
</dbReference>
<evidence type="ECO:0000313" key="7">
    <source>
        <dbReference type="EMBL" id="NWX03311.1"/>
    </source>
</evidence>
<dbReference type="InterPro" id="IPR037722">
    <property type="entry name" value="C2C_Ferlin"/>
</dbReference>
<dbReference type="PROSITE" id="PS50004">
    <property type="entry name" value="C2"/>
    <property type="match status" value="4"/>
</dbReference>
<evidence type="ECO:0000256" key="1">
    <source>
        <dbReference type="ARBA" id="ARBA00004167"/>
    </source>
</evidence>
<feature type="domain" description="C2" evidence="6">
    <location>
        <begin position="6"/>
        <end position="126"/>
    </location>
</feature>
<comment type="caution">
    <text evidence="7">The sequence shown here is derived from an EMBL/GenBank/DDBJ whole genome shotgun (WGS) entry which is preliminary data.</text>
</comment>
<keyword evidence="5" id="KW-0472">Membrane</keyword>
<feature type="domain" description="C2" evidence="6">
    <location>
        <begin position="715"/>
        <end position="841"/>
    </location>
</feature>
<dbReference type="SUPFAM" id="SSF49562">
    <property type="entry name" value="C2 domain (Calcium/lipid-binding domain, CaLB)"/>
    <property type="match status" value="4"/>
</dbReference>
<proteinExistence type="predicted"/>
<comment type="subcellular location">
    <subcellularLocation>
        <location evidence="1">Membrane</location>
        <topology evidence="1">Single-pass membrane protein</topology>
    </subcellularLocation>
</comment>
<dbReference type="InterPro" id="IPR035892">
    <property type="entry name" value="C2_domain_sf"/>
</dbReference>
<protein>
    <submittedName>
        <fullName evidence="7">FR1L4 protein</fullName>
    </submittedName>
</protein>
<dbReference type="Pfam" id="PF00168">
    <property type="entry name" value="C2"/>
    <property type="match status" value="3"/>
</dbReference>
<feature type="domain" description="C2" evidence="6">
    <location>
        <begin position="165"/>
        <end position="300"/>
    </location>
</feature>
<feature type="domain" description="C2" evidence="6">
    <location>
        <begin position="886"/>
        <end position="1013"/>
    </location>
</feature>
<name>A0A7K6SYA9_CALNI</name>
<dbReference type="FunFam" id="2.60.40.150:FF:000034">
    <property type="entry name" value="otoferlin isoform X2"/>
    <property type="match status" value="1"/>
</dbReference>
<dbReference type="InterPro" id="IPR012968">
    <property type="entry name" value="FerIin_dom"/>
</dbReference>
<keyword evidence="3" id="KW-0677">Repeat</keyword>
<dbReference type="Pfam" id="PF08151">
    <property type="entry name" value="FerI"/>
    <property type="match status" value="1"/>
</dbReference>
<dbReference type="InterPro" id="IPR037723">
    <property type="entry name" value="C2D_Ferlin"/>
</dbReference>
<dbReference type="Gene3D" id="2.60.40.150">
    <property type="entry name" value="C2 domain"/>
    <property type="match status" value="3"/>
</dbReference>
<dbReference type="Proteomes" id="UP000546235">
    <property type="component" value="Unassembled WGS sequence"/>
</dbReference>
<dbReference type="InterPro" id="IPR000008">
    <property type="entry name" value="C2_dom"/>
</dbReference>
<accession>A0A7K6SYA9</accession>
<keyword evidence="2" id="KW-0812">Transmembrane</keyword>
<evidence type="ECO:0000256" key="5">
    <source>
        <dbReference type="ARBA" id="ARBA00023136"/>
    </source>
</evidence>
<dbReference type="CDD" id="cd04018">
    <property type="entry name" value="C2C_Ferlin"/>
    <property type="match status" value="1"/>
</dbReference>
<dbReference type="PANTHER" id="PTHR12546">
    <property type="entry name" value="FER-1-LIKE"/>
    <property type="match status" value="1"/>
</dbReference>
<feature type="non-terminal residue" evidence="7">
    <location>
        <position position="1013"/>
    </location>
</feature>
<sequence length="1013" mass="115191">FLCSRSRLCSARDLFATPAPQSFQVGINIIEAQKLVGVNINPFVVVKVGEEKRHTVTQKSTNCPFYNEYFLFEFHEPRDILFHRLIEISVFHSKKIPFLGTCIGTFKMDVVTVYSQPDHRFFQKWAVISDPTDTRAGVKGFVKCNISVTARGDVVGSLPTSSSSRDEDIERNLLLPKRVPAERPWARVCIKLYRAEGLPSMSAGIMGGFSKIIGEKKVFIDPYVQVSFCGQQGETSVETNTTEPEWNEQISFIEMFPPLARKIKVQVLDDANVGDVAIATHYIDLQQISDPGRNGFNPTFGPAWVNLYGSPQNSVLRDIHKDLNEGMGEGIFYRGRILMAIVVEIFSSPSEAEQPGEVTVEVEELHPLPENALGRKEEFLLFAAFFEATMMDSSLSSKPVSFEVSIGNYGKAEEAVTKVWGKVEKGEVKEEKQPLLDPGSDSELDVEVLAPASAALNKSVTKSQRPEPMEYDRSYSCLPMAHEKPCLYVWSYWEDHTWRLCISNWIVKLAERLEQGLDDVEKLMRRPKAKAEERLREVLEEFVAGCRQYSLSAERKTMAHPNNLDRCRTKYLMRNIILCAKQGLRLRRRLTRANVKEKVKETRKVLAKLRFMAQEPQCTLPDVLIWMLSNNRRVAYARIPAQNILYSVVEEERGKDCAKIQTVFMKVPGLHTGEIFAKLEVYMWLGVTKYAKNCLTELPEEFKYLSESGQEIAQLSAHSPPSRLSRDDFSYFQLRAHLYQARGILPADDNGVSDPFAKVVFSTHCQTTRVLEETLSPMWNELLLFDQLIIDGKKEELKTETPIIIINLFSHNKFGSPAFLGQAFAVPQVKLVDEPYTTPALQFFDFYKGTKAAGELIATFELIELDYSGYLEDVEPKQLGYVGDPRAGRFIIPEGIRPVLKEFRIEILFWGLRDLKRVNLFEVDQPQVIIECAGKKVESEVIMAYKENPNFTELVKYMDVELPEQVYLHPPLSIFVVEKRAFGRTVLVGTHVVSNVMKFSPRELEEEPEDVPK</sequence>
<dbReference type="AlphaFoldDB" id="A0A7K6SYA9"/>
<feature type="non-terminal residue" evidence="7">
    <location>
        <position position="1"/>
    </location>
</feature>
<dbReference type="CDD" id="cd04011">
    <property type="entry name" value="C2B_Ferlin"/>
    <property type="match status" value="1"/>
</dbReference>
<dbReference type="CDD" id="cd04017">
    <property type="entry name" value="C2D_Ferlin"/>
    <property type="match status" value="1"/>
</dbReference>
<gene>
    <name evidence="7" type="primary">Fer1l4_1</name>
    <name evidence="7" type="ORF">CALNIC_R14421</name>
</gene>
<evidence type="ECO:0000256" key="3">
    <source>
        <dbReference type="ARBA" id="ARBA00022737"/>
    </source>
</evidence>
<evidence type="ECO:0000259" key="6">
    <source>
        <dbReference type="PROSITE" id="PS50004"/>
    </source>
</evidence>